<evidence type="ECO:0000313" key="1">
    <source>
        <dbReference type="EMBL" id="CAJ1978149.1"/>
    </source>
</evidence>
<sequence>MGRVENGLEGDLPNTKERVIKETKERDGWDCHNFLRKSEAEISEATQMVQRHHFLHPQLSWNEEGYVGNKTKTEKKVLMLMRTSFRNSNKTQFQTPFSLLNPKHPPLHPPAKGVVKELEKEEEEMLQLFFTVAFSTVPLTLYVPPIRSFNLFVETMEYVVRESRSYRSRVYPRLRGAWSRMLNFMLCNNNTR</sequence>
<accession>A0AA86W4T4</accession>
<dbReference type="PANTHER" id="PTHR36616:SF4">
    <property type="entry name" value="OS03G0174800 PROTEIN"/>
    <property type="match status" value="1"/>
</dbReference>
<proteinExistence type="predicted"/>
<dbReference type="PANTHER" id="PTHR36616">
    <property type="entry name" value="BNAC07G32700D PROTEIN"/>
    <property type="match status" value="1"/>
</dbReference>
<protein>
    <submittedName>
        <fullName evidence="1">Uncharacterized protein</fullName>
    </submittedName>
</protein>
<dbReference type="Proteomes" id="UP001189624">
    <property type="component" value="Chromosome 11"/>
</dbReference>
<dbReference type="Gramene" id="rna-AYBTSS11_LOCUS30334">
    <property type="protein sequence ID" value="CAJ1978149.1"/>
    <property type="gene ID" value="gene-AYBTSS11_LOCUS30334"/>
</dbReference>
<organism evidence="1 2">
    <name type="scientific">Sphenostylis stenocarpa</name>
    <dbReference type="NCBI Taxonomy" id="92480"/>
    <lineage>
        <taxon>Eukaryota</taxon>
        <taxon>Viridiplantae</taxon>
        <taxon>Streptophyta</taxon>
        <taxon>Embryophyta</taxon>
        <taxon>Tracheophyta</taxon>
        <taxon>Spermatophyta</taxon>
        <taxon>Magnoliopsida</taxon>
        <taxon>eudicotyledons</taxon>
        <taxon>Gunneridae</taxon>
        <taxon>Pentapetalae</taxon>
        <taxon>rosids</taxon>
        <taxon>fabids</taxon>
        <taxon>Fabales</taxon>
        <taxon>Fabaceae</taxon>
        <taxon>Papilionoideae</taxon>
        <taxon>50 kb inversion clade</taxon>
        <taxon>NPAAA clade</taxon>
        <taxon>indigoferoid/millettioid clade</taxon>
        <taxon>Phaseoleae</taxon>
        <taxon>Sphenostylis</taxon>
    </lineage>
</organism>
<gene>
    <name evidence="1" type="ORF">AYBTSS11_LOCUS30334</name>
</gene>
<dbReference type="AlphaFoldDB" id="A0AA86W4T4"/>
<keyword evidence="2" id="KW-1185">Reference proteome</keyword>
<evidence type="ECO:0000313" key="2">
    <source>
        <dbReference type="Proteomes" id="UP001189624"/>
    </source>
</evidence>
<dbReference type="EMBL" id="OY731408">
    <property type="protein sequence ID" value="CAJ1978149.1"/>
    <property type="molecule type" value="Genomic_DNA"/>
</dbReference>
<reference evidence="1" key="1">
    <citation type="submission" date="2023-10" db="EMBL/GenBank/DDBJ databases">
        <authorList>
            <person name="Domelevo Entfellner J.-B."/>
        </authorList>
    </citation>
    <scope>NUCLEOTIDE SEQUENCE</scope>
</reference>
<name>A0AA86W4T4_9FABA</name>